<evidence type="ECO:0000256" key="1">
    <source>
        <dbReference type="SAM" id="MobiDB-lite"/>
    </source>
</evidence>
<dbReference type="EMBL" id="CAJRST010038888">
    <property type="protein sequence ID" value="CAG6015109.1"/>
    <property type="molecule type" value="Genomic_DNA"/>
</dbReference>
<dbReference type="GO" id="GO:0030139">
    <property type="term" value="C:endocytic vesicle"/>
    <property type="evidence" value="ECO:0007669"/>
    <property type="project" value="TreeGrafter"/>
</dbReference>
<feature type="compositionally biased region" description="Low complexity" evidence="1">
    <location>
        <begin position="787"/>
        <end position="798"/>
    </location>
</feature>
<dbReference type="InterPro" id="IPR000219">
    <property type="entry name" value="DH_dom"/>
</dbReference>
<dbReference type="CDD" id="cd00160">
    <property type="entry name" value="RhoGEF"/>
    <property type="match status" value="1"/>
</dbReference>
<feature type="compositionally biased region" description="Pro residues" evidence="1">
    <location>
        <begin position="949"/>
        <end position="960"/>
    </location>
</feature>
<feature type="region of interest" description="Disordered" evidence="1">
    <location>
        <begin position="579"/>
        <end position="636"/>
    </location>
</feature>
<dbReference type="GO" id="GO:0007266">
    <property type="term" value="P:Rho protein signal transduction"/>
    <property type="evidence" value="ECO:0007669"/>
    <property type="project" value="TreeGrafter"/>
</dbReference>
<dbReference type="AlphaFoldDB" id="A0A8S4BSH3"/>
<protein>
    <submittedName>
        <fullName evidence="3">(Atlantic silverside) hypothetical protein</fullName>
    </submittedName>
</protein>
<dbReference type="SMART" id="SM00325">
    <property type="entry name" value="RhoGEF"/>
    <property type="match status" value="1"/>
</dbReference>
<feature type="region of interest" description="Disordered" evidence="1">
    <location>
        <begin position="893"/>
        <end position="918"/>
    </location>
</feature>
<evidence type="ECO:0000313" key="3">
    <source>
        <dbReference type="EMBL" id="CAG6015109.1"/>
    </source>
</evidence>
<feature type="region of interest" description="Disordered" evidence="1">
    <location>
        <begin position="1"/>
        <end position="69"/>
    </location>
</feature>
<dbReference type="SUPFAM" id="SSF50729">
    <property type="entry name" value="PH domain-like"/>
    <property type="match status" value="1"/>
</dbReference>
<dbReference type="Gene3D" id="1.20.900.10">
    <property type="entry name" value="Dbl homology (DH) domain"/>
    <property type="match status" value="1"/>
</dbReference>
<gene>
    <name evidence="3" type="ORF">MMEN_LOCUS19464</name>
</gene>
<dbReference type="GO" id="GO:0030424">
    <property type="term" value="C:axon"/>
    <property type="evidence" value="ECO:0007669"/>
    <property type="project" value="TreeGrafter"/>
</dbReference>
<feature type="region of interest" description="Disordered" evidence="1">
    <location>
        <begin position="940"/>
        <end position="967"/>
    </location>
</feature>
<evidence type="ECO:0000259" key="2">
    <source>
        <dbReference type="PROSITE" id="PS50010"/>
    </source>
</evidence>
<feature type="compositionally biased region" description="Basic and acidic residues" evidence="1">
    <location>
        <begin position="614"/>
        <end position="628"/>
    </location>
</feature>
<organism evidence="3 4">
    <name type="scientific">Menidia menidia</name>
    <name type="common">Atlantic silverside</name>
    <dbReference type="NCBI Taxonomy" id="238744"/>
    <lineage>
        <taxon>Eukaryota</taxon>
        <taxon>Metazoa</taxon>
        <taxon>Chordata</taxon>
        <taxon>Craniata</taxon>
        <taxon>Vertebrata</taxon>
        <taxon>Euteleostomi</taxon>
        <taxon>Actinopterygii</taxon>
        <taxon>Neopterygii</taxon>
        <taxon>Teleostei</taxon>
        <taxon>Neoteleostei</taxon>
        <taxon>Acanthomorphata</taxon>
        <taxon>Ovalentaria</taxon>
        <taxon>Atherinomorphae</taxon>
        <taxon>Atheriniformes</taxon>
        <taxon>Atherinopsidae</taxon>
        <taxon>Menidiinae</taxon>
        <taxon>Menidia</taxon>
    </lineage>
</organism>
<feature type="compositionally biased region" description="Polar residues" evidence="1">
    <location>
        <begin position="764"/>
        <end position="784"/>
    </location>
</feature>
<dbReference type="GO" id="GO:0005085">
    <property type="term" value="F:guanyl-nucleotide exchange factor activity"/>
    <property type="evidence" value="ECO:0007669"/>
    <property type="project" value="InterPro"/>
</dbReference>
<evidence type="ECO:0000313" key="4">
    <source>
        <dbReference type="Proteomes" id="UP000677803"/>
    </source>
</evidence>
<name>A0A8S4BSH3_9TELE</name>
<feature type="region of interest" description="Disordered" evidence="1">
    <location>
        <begin position="751"/>
        <end position="801"/>
    </location>
</feature>
<dbReference type="PANTHER" id="PTHR13217">
    <property type="entry name" value="PLECKSTRIN HOMOLOGY DOMAIN-CONTAINING FAMILY G MEMBER 7"/>
    <property type="match status" value="1"/>
</dbReference>
<dbReference type="PANTHER" id="PTHR13217:SF10">
    <property type="entry name" value="PLECKSTRIN HOMOLOGY DOMAIN-CONTAINING FAMILY G MEMBER 6 ISOFORM X1"/>
    <property type="match status" value="1"/>
</dbReference>
<dbReference type="Proteomes" id="UP000677803">
    <property type="component" value="Unassembled WGS sequence"/>
</dbReference>
<reference evidence="3" key="1">
    <citation type="submission" date="2021-05" db="EMBL/GenBank/DDBJ databases">
        <authorList>
            <person name="Tigano A."/>
        </authorList>
    </citation>
    <scope>NUCLEOTIDE SEQUENCE</scope>
</reference>
<dbReference type="SUPFAM" id="SSF48065">
    <property type="entry name" value="DBL homology domain (DH-domain)"/>
    <property type="match status" value="1"/>
</dbReference>
<dbReference type="InterPro" id="IPR011993">
    <property type="entry name" value="PH-like_dom_sf"/>
</dbReference>
<dbReference type="GO" id="GO:0005886">
    <property type="term" value="C:plasma membrane"/>
    <property type="evidence" value="ECO:0007669"/>
    <property type="project" value="TreeGrafter"/>
</dbReference>
<dbReference type="GO" id="GO:0043542">
    <property type="term" value="P:endothelial cell migration"/>
    <property type="evidence" value="ECO:0007669"/>
    <property type="project" value="TreeGrafter"/>
</dbReference>
<sequence length="1061" mass="120525">MDSNKPSLPSKVLQVNSREGNESPLEEMEQRQDSVHGERQRETETRESDVVDGMTTAAETNSHHRGSAEKLKFSTIGHQRRTKQKVVTDFSTLSKGGASGAKPRAALKQVLFSQGVSDKTSEERGQLDALRQELDSFAVPDSLKWRWKEESQGTTLESSWTVLVQSHSTMPKMQKHQQEALWEFVHTELSYINKLKIIQDLVIAALIKLHEQGLLQEVTPKLLFSNLPSILHAHQLFWQEVVFPMLQEVRHSGKPFDPMRLEAGCLQFHERFSVYHDYCWEEEDNLEFARKQMELNPHFHTFIQWVEAHPQCERMRLGDMQAKPHQRITKYPLLLKAILTNTQEPHVEQTLRGMLSSVNGFLGSINDYMQFRDDELALSISAQRVEGYEVEGINEEIDKHVRDICQFNLTCPIKGVGPEVLRKLLLEENLKVRGRKDNKLELVALLFSDVLLLAKVQKKGERLKVFRPPVALDRTQCIPLKDGYSFLLVEIGELQSPVNVLILVPSTSDRCSTWVSTIHEAQKTLKELREQETTRLENLRMREPVTQPKVDDMEMEEQPLMQGKAFHDELSEVLSTSRGINGPEVENNGLPFGNSHNRSSDHKLLKRSTNGHLPEYKGPEWSETRSQEGDENGNQWQEEEKSVMLNHRVQSFPEDQDNFIHHKATDPVRHNRTKPNYFLLEGLPDVDYPTDEESTLQLHNQSQMTKEGFLKPLAERELLIRRDSDLQQDIRRGSWSSQSLDTESPVFTFSKDLKSPKLRRRRPVSTNVGSATPKSEQSFQNSRKIPSVSNSSSNSDSDCNLPFKRNSLPAAFGSDSHRSLKLGSVRQRRDIFQNMHHAASVNSQILPESDLQEMSFQNKKPKLKALRSSSIPNIIIEGSNGKHVQSSYLQASPQAVDTSGSGHDGEIEDKPSNSPLEGFLEKAKERERVKGGVKRDKKLKITNVRSKHLPPPTSFPPTPSPTGGDGGTEWEDVALIRHRGLSVSKGWKEQLVDGDEYDKMSSPVFVDGVNVDWPGWCVDDDEVMDRLTPGDEGLMEGISRSLADFGFNYFSEQEDGECSQV</sequence>
<proteinExistence type="predicted"/>
<dbReference type="OrthoDB" id="660555at2759"/>
<dbReference type="PROSITE" id="PS50010">
    <property type="entry name" value="DH_2"/>
    <property type="match status" value="1"/>
</dbReference>
<comment type="caution">
    <text evidence="3">The sequence shown here is derived from an EMBL/GenBank/DDBJ whole genome shotgun (WGS) entry which is preliminary data.</text>
</comment>
<feature type="domain" description="DH" evidence="2">
    <location>
        <begin position="176"/>
        <end position="368"/>
    </location>
</feature>
<dbReference type="InterPro" id="IPR040181">
    <property type="entry name" value="PKHG5/7"/>
</dbReference>
<dbReference type="InterPro" id="IPR035899">
    <property type="entry name" value="DBL_dom_sf"/>
</dbReference>
<dbReference type="Gene3D" id="2.30.29.30">
    <property type="entry name" value="Pleckstrin-homology domain (PH domain)/Phosphotyrosine-binding domain (PTB)"/>
    <property type="match status" value="1"/>
</dbReference>
<dbReference type="Pfam" id="PF00621">
    <property type="entry name" value="RhoGEF"/>
    <property type="match status" value="1"/>
</dbReference>
<accession>A0A8S4BSH3</accession>
<feature type="compositionally biased region" description="Basic and acidic residues" evidence="1">
    <location>
        <begin position="28"/>
        <end position="49"/>
    </location>
</feature>
<feature type="compositionally biased region" description="Polar residues" evidence="1">
    <location>
        <begin position="1"/>
        <end position="18"/>
    </location>
</feature>
<keyword evidence="4" id="KW-1185">Reference proteome</keyword>